<dbReference type="GO" id="GO:0043130">
    <property type="term" value="F:ubiquitin binding"/>
    <property type="evidence" value="ECO:0007669"/>
    <property type="project" value="TreeGrafter"/>
</dbReference>
<dbReference type="EMBL" id="BMAC01000929">
    <property type="protein sequence ID" value="GFQ04304.1"/>
    <property type="molecule type" value="Genomic_DNA"/>
</dbReference>
<keyword evidence="3" id="KW-1185">Reference proteome</keyword>
<evidence type="ECO:0000313" key="3">
    <source>
        <dbReference type="Proteomes" id="UP000653305"/>
    </source>
</evidence>
<dbReference type="OrthoDB" id="909970at2759"/>
<dbReference type="GO" id="GO:0005783">
    <property type="term" value="C:endoplasmic reticulum"/>
    <property type="evidence" value="ECO:0007669"/>
    <property type="project" value="TreeGrafter"/>
</dbReference>
<dbReference type="PANTHER" id="PTHR23322:SF1">
    <property type="entry name" value="FAS-ASSOCIATED FACTOR 2"/>
    <property type="match status" value="1"/>
</dbReference>
<dbReference type="AlphaFoldDB" id="A0A830D7R8"/>
<dbReference type="InterPro" id="IPR050730">
    <property type="entry name" value="UBX_domain-protein"/>
</dbReference>
<reference evidence="2" key="1">
    <citation type="submission" date="2020-07" db="EMBL/GenBank/DDBJ databases">
        <title>Ethylene signaling mediates host invasion by parasitic plants.</title>
        <authorList>
            <person name="Yoshida S."/>
        </authorList>
    </citation>
    <scope>NUCLEOTIDE SEQUENCE</scope>
    <source>
        <strain evidence="2">Okayama</strain>
    </source>
</reference>
<dbReference type="Gene3D" id="3.40.30.10">
    <property type="entry name" value="Glutaredoxin"/>
    <property type="match status" value="1"/>
</dbReference>
<dbReference type="Pfam" id="PF14555">
    <property type="entry name" value="UBA_4"/>
    <property type="match status" value="1"/>
</dbReference>
<organism evidence="2 3">
    <name type="scientific">Phtheirospermum japonicum</name>
    <dbReference type="NCBI Taxonomy" id="374723"/>
    <lineage>
        <taxon>Eukaryota</taxon>
        <taxon>Viridiplantae</taxon>
        <taxon>Streptophyta</taxon>
        <taxon>Embryophyta</taxon>
        <taxon>Tracheophyta</taxon>
        <taxon>Spermatophyta</taxon>
        <taxon>Magnoliopsida</taxon>
        <taxon>eudicotyledons</taxon>
        <taxon>Gunneridae</taxon>
        <taxon>Pentapetalae</taxon>
        <taxon>asterids</taxon>
        <taxon>lamiids</taxon>
        <taxon>Lamiales</taxon>
        <taxon>Orobanchaceae</taxon>
        <taxon>Orobanchaceae incertae sedis</taxon>
        <taxon>Phtheirospermum</taxon>
    </lineage>
</organism>
<comment type="caution">
    <text evidence="2">The sequence shown here is derived from an EMBL/GenBank/DDBJ whole genome shotgun (WGS) entry which is preliminary data.</text>
</comment>
<dbReference type="Gene3D" id="1.10.8.10">
    <property type="entry name" value="DNA helicase RuvA subunit, C-terminal domain"/>
    <property type="match status" value="1"/>
</dbReference>
<sequence length="221" mass="24001">MAGLADKLSNFQAITGLQDADLCTEILSAQNWDLKLDISSITNAPSSAAAAAANKEIRRIKENIKRGNNFAFTNLLAPNDNNQSPGLAWRIITLPFSIISASLGLIPSAIDFGMWAASGVLSYSLSMVGLSGSSRAGSPPVSRSATEEANFISSFERDYSGRVRPNFIAEGFMDALQRSRHEYMLLFVYLHSPEHPDSPIFCEGTLCDEMLVAFLNENFVA</sequence>
<evidence type="ECO:0000259" key="1">
    <source>
        <dbReference type="Pfam" id="PF21021"/>
    </source>
</evidence>
<dbReference type="InterPro" id="IPR049483">
    <property type="entry name" value="FAF1_2-like_UAS"/>
</dbReference>
<feature type="domain" description="Fas-associated factor 1/2-like UAS" evidence="1">
    <location>
        <begin position="151"/>
        <end position="220"/>
    </location>
</feature>
<evidence type="ECO:0000313" key="2">
    <source>
        <dbReference type="EMBL" id="GFQ04304.1"/>
    </source>
</evidence>
<protein>
    <submittedName>
        <fullName evidence="2">Fas-associated factor 2-a</fullName>
    </submittedName>
</protein>
<dbReference type="GO" id="GO:0036503">
    <property type="term" value="P:ERAD pathway"/>
    <property type="evidence" value="ECO:0007669"/>
    <property type="project" value="TreeGrafter"/>
</dbReference>
<proteinExistence type="predicted"/>
<accession>A0A830D7R8</accession>
<gene>
    <name evidence="2" type="ORF">PHJA_002574300</name>
</gene>
<dbReference type="Pfam" id="PF21021">
    <property type="entry name" value="FAF1"/>
    <property type="match status" value="1"/>
</dbReference>
<dbReference type="SUPFAM" id="SSF52833">
    <property type="entry name" value="Thioredoxin-like"/>
    <property type="match status" value="1"/>
</dbReference>
<name>A0A830D7R8_9LAMI</name>
<dbReference type="Proteomes" id="UP000653305">
    <property type="component" value="Unassembled WGS sequence"/>
</dbReference>
<dbReference type="PANTHER" id="PTHR23322">
    <property type="entry name" value="FAS-ASSOCIATED PROTEIN"/>
    <property type="match status" value="1"/>
</dbReference>
<dbReference type="InterPro" id="IPR036249">
    <property type="entry name" value="Thioredoxin-like_sf"/>
</dbReference>